<dbReference type="AlphaFoldDB" id="A0AAJ8MG09"/>
<feature type="compositionally biased region" description="Basic and acidic residues" evidence="2">
    <location>
        <begin position="193"/>
        <end position="209"/>
    </location>
</feature>
<dbReference type="PANTHER" id="PTHR12232:SF0">
    <property type="entry name" value="THIOREDOXIN DOMAIN-CONTAINING PROTEIN"/>
    <property type="match status" value="1"/>
</dbReference>
<evidence type="ECO:0000256" key="2">
    <source>
        <dbReference type="SAM" id="MobiDB-lite"/>
    </source>
</evidence>
<dbReference type="EMBL" id="CP144533">
    <property type="protein sequence ID" value="WWC60876.1"/>
    <property type="molecule type" value="Genomic_DNA"/>
</dbReference>
<reference evidence="3" key="1">
    <citation type="submission" date="2013-07" db="EMBL/GenBank/DDBJ databases">
        <authorList>
            <consortium name="The Broad Institute Genome Sequencing Platform"/>
            <person name="Cuomo C."/>
            <person name="Litvintseva A."/>
            <person name="Chen Y."/>
            <person name="Heitman J."/>
            <person name="Sun S."/>
            <person name="Springer D."/>
            <person name="Dromer F."/>
            <person name="Young S.K."/>
            <person name="Zeng Q."/>
            <person name="Gargeya S."/>
            <person name="Fitzgerald M."/>
            <person name="Abouelleil A."/>
            <person name="Alvarado L."/>
            <person name="Berlin A.M."/>
            <person name="Chapman S.B."/>
            <person name="Dewar J."/>
            <person name="Goldberg J."/>
            <person name="Griggs A."/>
            <person name="Gujja S."/>
            <person name="Hansen M."/>
            <person name="Howarth C."/>
            <person name="Imamovic A."/>
            <person name="Larimer J."/>
            <person name="McCowan C."/>
            <person name="Murphy C."/>
            <person name="Pearson M."/>
            <person name="Priest M."/>
            <person name="Roberts A."/>
            <person name="Saif S."/>
            <person name="Shea T."/>
            <person name="Sykes S."/>
            <person name="Wortman J."/>
            <person name="Nusbaum C."/>
            <person name="Birren B."/>
        </authorList>
    </citation>
    <scope>NUCLEOTIDE SEQUENCE</scope>
    <source>
        <strain evidence="3">CBS 10117</strain>
    </source>
</reference>
<evidence type="ECO:0008006" key="5">
    <source>
        <dbReference type="Google" id="ProtNLM"/>
    </source>
</evidence>
<dbReference type="Pfam" id="PF04908">
    <property type="entry name" value="SH3BGR"/>
    <property type="match status" value="1"/>
</dbReference>
<keyword evidence="4" id="KW-1185">Reference proteome</keyword>
<protein>
    <recommendedName>
        <fullName evidence="5">Thioredoxin domain-containing protein</fullName>
    </recommendedName>
</protein>
<dbReference type="InterPro" id="IPR051033">
    <property type="entry name" value="SH3BGR"/>
</dbReference>
<dbReference type="KEGG" id="kdj:28967174"/>
<feature type="compositionally biased region" description="Basic and acidic residues" evidence="2">
    <location>
        <begin position="278"/>
        <end position="299"/>
    </location>
</feature>
<dbReference type="PROSITE" id="PS51354">
    <property type="entry name" value="GLUTAREDOXIN_2"/>
    <property type="match status" value="1"/>
</dbReference>
<comment type="similarity">
    <text evidence="1">Belongs to the SH3BGR family.</text>
</comment>
<dbReference type="SUPFAM" id="SSF52833">
    <property type="entry name" value="Thioredoxin-like"/>
    <property type="match status" value="1"/>
</dbReference>
<organism evidence="3 4">
    <name type="scientific">Kwoniella dejecticola CBS 10117</name>
    <dbReference type="NCBI Taxonomy" id="1296121"/>
    <lineage>
        <taxon>Eukaryota</taxon>
        <taxon>Fungi</taxon>
        <taxon>Dikarya</taxon>
        <taxon>Basidiomycota</taxon>
        <taxon>Agaricomycotina</taxon>
        <taxon>Tremellomycetes</taxon>
        <taxon>Tremellales</taxon>
        <taxon>Cryptococcaceae</taxon>
        <taxon>Kwoniella</taxon>
    </lineage>
</organism>
<dbReference type="GeneID" id="28967174"/>
<sequence length="299" mass="32524">MAPPLVTIYVTSLTSAPKVRKHIDLLRRSLNGLEIPYEEYDLVMDEEAKKKWQRSKPPGVVVGLPGYLVGGEWVGTMEDFEDAVETQTLESFLKQDIDLSHPPAASHAGDAGTSAGQKSIQEVELEKLMREMTSEDLDKLIGELDVNEKDKVEIGKIGLLDTHHQSGTSGETPTAMSDVKETDKGLLGELQSELKKDKDEDKLLDRLEGPGEGEGDETALLTMSKEEVTPQGNDLVLAAVDDSKQIDNPAADQESGGEGIKGLVSESDVLKGLSDELTLDKNEDKDLSEIVGKDKEKVD</sequence>
<proteinExistence type="inferred from homology"/>
<evidence type="ECO:0000313" key="4">
    <source>
        <dbReference type="Proteomes" id="UP000078595"/>
    </source>
</evidence>
<evidence type="ECO:0000313" key="3">
    <source>
        <dbReference type="EMBL" id="WWC60876.1"/>
    </source>
</evidence>
<dbReference type="GO" id="GO:0005737">
    <property type="term" value="C:cytoplasm"/>
    <property type="evidence" value="ECO:0007669"/>
    <property type="project" value="TreeGrafter"/>
</dbReference>
<dbReference type="InterPro" id="IPR006993">
    <property type="entry name" value="Glut_rich_SH3-bd"/>
</dbReference>
<name>A0AAJ8MG09_9TREE</name>
<feature type="region of interest" description="Disordered" evidence="2">
    <location>
        <begin position="275"/>
        <end position="299"/>
    </location>
</feature>
<reference evidence="3" key="2">
    <citation type="submission" date="2024-02" db="EMBL/GenBank/DDBJ databases">
        <title>Comparative genomics of Cryptococcus and Kwoniella reveals pathogenesis evolution and contrasting modes of karyotype evolution via chromosome fusion or intercentromeric recombination.</title>
        <authorList>
            <person name="Coelho M.A."/>
            <person name="David-Palma M."/>
            <person name="Shea T."/>
            <person name="Bowers K."/>
            <person name="McGinley-Smith S."/>
            <person name="Mohammad A.W."/>
            <person name="Gnirke A."/>
            <person name="Yurkov A.M."/>
            <person name="Nowrousian M."/>
            <person name="Sun S."/>
            <person name="Cuomo C.A."/>
            <person name="Heitman J."/>
        </authorList>
    </citation>
    <scope>NUCLEOTIDE SEQUENCE</scope>
    <source>
        <strain evidence="3">CBS 10117</strain>
    </source>
</reference>
<accession>A0AAJ8MG09</accession>
<feature type="region of interest" description="Disordered" evidence="2">
    <location>
        <begin position="193"/>
        <end position="263"/>
    </location>
</feature>
<dbReference type="Gene3D" id="3.40.30.10">
    <property type="entry name" value="Glutaredoxin"/>
    <property type="match status" value="1"/>
</dbReference>
<dbReference type="PANTHER" id="PTHR12232">
    <property type="entry name" value="SH3 DOMAIN-BINDING GLUTAMIC ACID-RICH-LIKE PROTEIN"/>
    <property type="match status" value="1"/>
</dbReference>
<gene>
    <name evidence="3" type="ORF">I303_103452</name>
</gene>
<dbReference type="Proteomes" id="UP000078595">
    <property type="component" value="Chromosome 4"/>
</dbReference>
<dbReference type="InterPro" id="IPR036249">
    <property type="entry name" value="Thioredoxin-like_sf"/>
</dbReference>
<evidence type="ECO:0000256" key="1">
    <source>
        <dbReference type="ARBA" id="ARBA00007764"/>
    </source>
</evidence>
<dbReference type="RefSeq" id="XP_018263605.2">
    <property type="nucleotide sequence ID" value="XM_018406797.2"/>
</dbReference>